<dbReference type="SUPFAM" id="SSF53383">
    <property type="entry name" value="PLP-dependent transferases"/>
    <property type="match status" value="1"/>
</dbReference>
<dbReference type="InterPro" id="IPR008829">
    <property type="entry name" value="SepSecS/SepCysS"/>
</dbReference>
<dbReference type="InterPro" id="IPR015424">
    <property type="entry name" value="PyrdxlP-dep_Trfase"/>
</dbReference>
<evidence type="ECO:0000256" key="2">
    <source>
        <dbReference type="ARBA" id="ARBA00022679"/>
    </source>
</evidence>
<reference evidence="6" key="1">
    <citation type="journal article" date="2021" name="mSystems">
        <title>Bacteria and Archaea Synergistically Convert Glycine Betaine to Biogenic Methane in the Formosa Cold Seep of the South China Sea.</title>
        <authorList>
            <person name="Li L."/>
            <person name="Zhang W."/>
            <person name="Zhang S."/>
            <person name="Song L."/>
            <person name="Sun Q."/>
            <person name="Zhang H."/>
            <person name="Xiang H."/>
            <person name="Dong X."/>
        </authorList>
    </citation>
    <scope>NUCLEOTIDE SEQUENCE</scope>
    <source>
        <strain evidence="6">LLY</strain>
    </source>
</reference>
<dbReference type="NCBIfam" id="NF006810">
    <property type="entry name" value="PRK09331.1"/>
    <property type="match status" value="1"/>
</dbReference>
<evidence type="ECO:0000256" key="5">
    <source>
        <dbReference type="HAMAP-Rule" id="MF_01675"/>
    </source>
</evidence>
<sequence>MTLDDAALKNFGFIERPTKNMINIDPLQTGGILTEDARRALVEWGDGYSICDNCGGVLDLIKKPPVQEFVHEALPEFLGVDQARITHGARESKFAVMHAIAQEGDTVILDGLAHYSSVVAAQRARLEIRKVPHSEHPDYYIDPEGYGTAIEETISETGKAPALALLTYPDGNYGNLADAKKIASVCHEYDVPLLLNCAYSVGRMPVDAKELGVDFIAGSGHKSMASCGPIGVLGVNDDNGDYSDIIFRKSPTNKNKEIELLGCTARSATLMTMIASFPEVVKRTRNWDNEVADARWFSEKLEALGLIQLGQKPHNHDLMFFEAPNLYEISTRVKKGRYFLYKELKSRNIHGIKAGLTKFFKLSTFQVGRENLSYIVDSFDEIIKKYE</sequence>
<comment type="function">
    <text evidence="5">Converts O-phospho-L-seryl-tRNA(Cys) (Sep-tRNA(Cys)) to L-cysteinyl-tRNA(Cys) (Cys-tRNA(Cys)).</text>
</comment>
<keyword evidence="7" id="KW-1185">Reference proteome</keyword>
<dbReference type="PANTHER" id="PTHR43586:SF3">
    <property type="entry name" value="O-PHOSPHO-L-SERYL-TRNA:CYS-TRNA SYNTHASE"/>
    <property type="match status" value="1"/>
</dbReference>
<reference evidence="6" key="2">
    <citation type="submission" date="2021-04" db="EMBL/GenBank/DDBJ databases">
        <authorList>
            <person name="Dong X."/>
        </authorList>
    </citation>
    <scope>NUCLEOTIDE SEQUENCE</scope>
    <source>
        <strain evidence="6">LLY</strain>
    </source>
</reference>
<dbReference type="InterPro" id="IPR015422">
    <property type="entry name" value="PyrdxlP-dep_Trfase_small"/>
</dbReference>
<dbReference type="Proteomes" id="UP001056766">
    <property type="component" value="Unassembled WGS sequence"/>
</dbReference>
<dbReference type="InterPro" id="IPR013375">
    <property type="entry name" value="Sep_Cys-tRNA_synth_arc"/>
</dbReference>
<dbReference type="PANTHER" id="PTHR43586">
    <property type="entry name" value="CYSTEINE DESULFURASE"/>
    <property type="match status" value="1"/>
</dbReference>
<keyword evidence="4 5" id="KW-0648">Protein biosynthesis</keyword>
<dbReference type="GO" id="GO:0043766">
    <property type="term" value="F:Sep-tRNA:Cys-tRNA synthase activity"/>
    <property type="evidence" value="ECO:0007669"/>
    <property type="project" value="UniProtKB-UniRule"/>
</dbReference>
<dbReference type="GO" id="GO:0006412">
    <property type="term" value="P:translation"/>
    <property type="evidence" value="ECO:0007669"/>
    <property type="project" value="UniProtKB-KW"/>
</dbReference>
<dbReference type="NCBIfam" id="TIGR02539">
    <property type="entry name" value="SepCysS"/>
    <property type="match status" value="1"/>
</dbReference>
<dbReference type="EMBL" id="JAGSOI010000112">
    <property type="protein sequence ID" value="MCM1988019.1"/>
    <property type="molecule type" value="Genomic_DNA"/>
</dbReference>
<comment type="similarity">
    <text evidence="5">Belongs to the SepCysS family.</text>
</comment>
<feature type="binding site" evidence="5">
    <location>
        <begin position="219"/>
        <end position="221"/>
    </location>
    <ligand>
        <name>pyridoxal 5'-phosphate</name>
        <dbReference type="ChEBI" id="CHEBI:597326"/>
    </ligand>
</feature>
<comment type="cofactor">
    <cofactor evidence="1 5">
        <name>pyridoxal 5'-phosphate</name>
        <dbReference type="ChEBI" id="CHEBI:597326"/>
    </cofactor>
</comment>
<proteinExistence type="inferred from homology"/>
<protein>
    <recommendedName>
        <fullName evidence="5">O-phospho-L-seryl-tRNA:Cys-tRNA synthase</fullName>
        <ecNumber evidence="5">2.5.1.73</ecNumber>
    </recommendedName>
    <alternativeName>
        <fullName evidence="5">Sep-tRNA:Cys-tRNA synthase</fullName>
        <shortName evidence="5">SepCysS</shortName>
    </alternativeName>
</protein>
<dbReference type="Gene3D" id="3.40.640.10">
    <property type="entry name" value="Type I PLP-dependent aspartate aminotransferase-like (Major domain)"/>
    <property type="match status" value="1"/>
</dbReference>
<feature type="modified residue" description="N6-(pyridoxal phosphate)lysine" evidence="5">
    <location>
        <position position="222"/>
    </location>
</feature>
<evidence type="ECO:0000313" key="6">
    <source>
        <dbReference type="EMBL" id="MCM1988019.1"/>
    </source>
</evidence>
<dbReference type="Pfam" id="PF05889">
    <property type="entry name" value="SepSecS"/>
    <property type="match status" value="1"/>
</dbReference>
<dbReference type="InterPro" id="IPR015421">
    <property type="entry name" value="PyrdxlP-dep_Trfase_major"/>
</dbReference>
<gene>
    <name evidence="6" type="primary">pscS</name>
    <name evidence="6" type="ORF">KDK67_13740</name>
</gene>
<dbReference type="Gene3D" id="3.90.1150.10">
    <property type="entry name" value="Aspartate Aminotransferase, domain 1"/>
    <property type="match status" value="1"/>
</dbReference>
<accession>A0A9E4ZK26</accession>
<dbReference type="RefSeq" id="WP_250869424.1">
    <property type="nucleotide sequence ID" value="NZ_JAGSOI010000112.1"/>
</dbReference>
<name>A0A9E4ZK26_9EURY</name>
<feature type="binding site" evidence="5">
    <location>
        <begin position="89"/>
        <end position="90"/>
    </location>
    <ligand>
        <name>pyridoxal 5'-phosphate</name>
        <dbReference type="ChEBI" id="CHEBI:597326"/>
    </ligand>
</feature>
<keyword evidence="3 5" id="KW-0663">Pyridoxal phosphate</keyword>
<comment type="caution">
    <text evidence="6">The sequence shown here is derived from an EMBL/GenBank/DDBJ whole genome shotgun (WGS) entry which is preliminary data.</text>
</comment>
<evidence type="ECO:0000256" key="4">
    <source>
        <dbReference type="ARBA" id="ARBA00022917"/>
    </source>
</evidence>
<evidence type="ECO:0000313" key="7">
    <source>
        <dbReference type="Proteomes" id="UP001056766"/>
    </source>
</evidence>
<feature type="binding site" evidence="5">
    <location>
        <position position="196"/>
    </location>
    <ligand>
        <name>pyridoxal 5'-phosphate</name>
        <dbReference type="ChEBI" id="CHEBI:597326"/>
    </ligand>
</feature>
<dbReference type="AlphaFoldDB" id="A0A9E4ZK26"/>
<evidence type="ECO:0000256" key="3">
    <source>
        <dbReference type="ARBA" id="ARBA00022898"/>
    </source>
</evidence>
<keyword evidence="2 5" id="KW-0808">Transferase</keyword>
<dbReference type="HAMAP" id="MF_01675">
    <property type="entry name" value="Sep_Cys_tRNA_synth"/>
    <property type="match status" value="1"/>
</dbReference>
<dbReference type="EC" id="2.5.1.73" evidence="5"/>
<comment type="catalytic activity">
    <reaction evidence="5">
        <text>O-phospho-L-seryl-tRNA(Cys) + hydrogen sulfide + H(+) = L-cysteinyl-tRNA(Cys) + phosphate</text>
        <dbReference type="Rhea" id="RHEA:25686"/>
        <dbReference type="Rhea" id="RHEA-COMP:9679"/>
        <dbReference type="Rhea" id="RHEA-COMP:9719"/>
        <dbReference type="ChEBI" id="CHEBI:15378"/>
        <dbReference type="ChEBI" id="CHEBI:29919"/>
        <dbReference type="ChEBI" id="CHEBI:43474"/>
        <dbReference type="ChEBI" id="CHEBI:78517"/>
        <dbReference type="ChEBI" id="CHEBI:78551"/>
        <dbReference type="EC" id="2.5.1.73"/>
    </reaction>
</comment>
<comment type="subunit">
    <text evidence="5">Homodimer. Interacts with SepRS.</text>
</comment>
<organism evidence="6 7">
    <name type="scientific">Methanococcoides seepicolus</name>
    <dbReference type="NCBI Taxonomy" id="2828780"/>
    <lineage>
        <taxon>Archaea</taxon>
        <taxon>Methanobacteriati</taxon>
        <taxon>Methanobacteriota</taxon>
        <taxon>Stenosarchaea group</taxon>
        <taxon>Methanomicrobia</taxon>
        <taxon>Methanosarcinales</taxon>
        <taxon>Methanosarcinaceae</taxon>
        <taxon>Methanococcoides</taxon>
    </lineage>
</organism>
<evidence type="ECO:0000256" key="1">
    <source>
        <dbReference type="ARBA" id="ARBA00001933"/>
    </source>
</evidence>